<dbReference type="Pfam" id="PF00072">
    <property type="entry name" value="Response_reg"/>
    <property type="match status" value="1"/>
</dbReference>
<dbReference type="NCBIfam" id="TIGR00229">
    <property type="entry name" value="sensory_box"/>
    <property type="match status" value="1"/>
</dbReference>
<keyword evidence="16" id="KW-1185">Reference proteome</keyword>
<dbReference type="GO" id="GO:0004673">
    <property type="term" value="F:protein histidine kinase activity"/>
    <property type="evidence" value="ECO:0007669"/>
    <property type="project" value="UniProtKB-EC"/>
</dbReference>
<dbReference type="RefSeq" id="WP_284031143.1">
    <property type="nucleotide sequence ID" value="NZ_CP126154.1"/>
</dbReference>
<evidence type="ECO:0000259" key="14">
    <source>
        <dbReference type="PROSITE" id="PS50110"/>
    </source>
</evidence>
<dbReference type="EMBL" id="JBHTAH010000009">
    <property type="protein sequence ID" value="MFC7070287.1"/>
    <property type="molecule type" value="Genomic_DNA"/>
</dbReference>
<evidence type="ECO:0000259" key="13">
    <source>
        <dbReference type="PROSITE" id="PS50109"/>
    </source>
</evidence>
<dbReference type="InterPro" id="IPR035965">
    <property type="entry name" value="PAS-like_dom_sf"/>
</dbReference>
<dbReference type="AlphaFoldDB" id="A0ABD5WEF8"/>
<dbReference type="GeneID" id="81126011"/>
<evidence type="ECO:0000256" key="11">
    <source>
        <dbReference type="ARBA" id="ARBA00023136"/>
    </source>
</evidence>
<evidence type="ECO:0000256" key="9">
    <source>
        <dbReference type="ARBA" id="ARBA00022989"/>
    </source>
</evidence>
<dbReference type="Proteomes" id="UP001596461">
    <property type="component" value="Unassembled WGS sequence"/>
</dbReference>
<comment type="catalytic activity">
    <reaction evidence="1">
        <text>ATP + protein L-histidine = ADP + protein N-phospho-L-histidine.</text>
        <dbReference type="EC" id="2.7.13.3"/>
    </reaction>
</comment>
<protein>
    <recommendedName>
        <fullName evidence="3">histidine kinase</fullName>
        <ecNumber evidence="3">2.7.13.3</ecNumber>
    </recommendedName>
</protein>
<dbReference type="EC" id="2.7.13.3" evidence="3"/>
<dbReference type="PROSITE" id="PS50109">
    <property type="entry name" value="HIS_KIN"/>
    <property type="match status" value="1"/>
</dbReference>
<dbReference type="GO" id="GO:0016020">
    <property type="term" value="C:membrane"/>
    <property type="evidence" value="ECO:0007669"/>
    <property type="project" value="UniProtKB-SubCell"/>
</dbReference>
<evidence type="ECO:0000256" key="1">
    <source>
        <dbReference type="ARBA" id="ARBA00000085"/>
    </source>
</evidence>
<keyword evidence="6" id="KW-0547">Nucleotide-binding</keyword>
<evidence type="ECO:0000256" key="4">
    <source>
        <dbReference type="ARBA" id="ARBA00022679"/>
    </source>
</evidence>
<evidence type="ECO:0000256" key="7">
    <source>
        <dbReference type="ARBA" id="ARBA00022777"/>
    </source>
</evidence>
<dbReference type="PROSITE" id="PS50110">
    <property type="entry name" value="RESPONSE_REGULATORY"/>
    <property type="match status" value="1"/>
</dbReference>
<dbReference type="InterPro" id="IPR001789">
    <property type="entry name" value="Sig_transdc_resp-reg_receiver"/>
</dbReference>
<keyword evidence="7" id="KW-0418">Kinase</keyword>
<keyword evidence="10" id="KW-0902">Two-component regulatory system</keyword>
<dbReference type="SMART" id="SM00448">
    <property type="entry name" value="REC"/>
    <property type="match status" value="1"/>
</dbReference>
<dbReference type="InterPro" id="IPR011006">
    <property type="entry name" value="CheY-like_superfamily"/>
</dbReference>
<evidence type="ECO:0000256" key="2">
    <source>
        <dbReference type="ARBA" id="ARBA00004141"/>
    </source>
</evidence>
<name>A0ABD5WEF8_9EURY</name>
<dbReference type="SUPFAM" id="SSF55785">
    <property type="entry name" value="PYP-like sensor domain (PAS domain)"/>
    <property type="match status" value="1"/>
</dbReference>
<evidence type="ECO:0000256" key="12">
    <source>
        <dbReference type="PROSITE-ProRule" id="PRU00169"/>
    </source>
</evidence>
<comment type="subcellular location">
    <subcellularLocation>
        <location evidence="2">Membrane</location>
        <topology evidence="2">Multi-pass membrane protein</topology>
    </subcellularLocation>
</comment>
<dbReference type="InterPro" id="IPR013656">
    <property type="entry name" value="PAS_4"/>
</dbReference>
<dbReference type="GO" id="GO:0000160">
    <property type="term" value="P:phosphorelay signal transduction system"/>
    <property type="evidence" value="ECO:0007669"/>
    <property type="project" value="UniProtKB-KW"/>
</dbReference>
<dbReference type="Pfam" id="PF08448">
    <property type="entry name" value="PAS_4"/>
    <property type="match status" value="1"/>
</dbReference>
<dbReference type="PANTHER" id="PTHR42878">
    <property type="entry name" value="TWO-COMPONENT HISTIDINE KINASE"/>
    <property type="match status" value="1"/>
</dbReference>
<keyword evidence="8 15" id="KW-0067">ATP-binding</keyword>
<dbReference type="InterPro" id="IPR036890">
    <property type="entry name" value="HATPase_C_sf"/>
</dbReference>
<dbReference type="InterPro" id="IPR003594">
    <property type="entry name" value="HATPase_dom"/>
</dbReference>
<dbReference type="InterPro" id="IPR005467">
    <property type="entry name" value="His_kinase_dom"/>
</dbReference>
<gene>
    <name evidence="15" type="ORF">ACFQL9_11595</name>
</gene>
<dbReference type="SUPFAM" id="SSF52172">
    <property type="entry name" value="CheY-like"/>
    <property type="match status" value="1"/>
</dbReference>
<dbReference type="InterPro" id="IPR050351">
    <property type="entry name" value="BphY/WalK/GraS-like"/>
</dbReference>
<keyword evidence="5" id="KW-0812">Transmembrane</keyword>
<comment type="caution">
    <text evidence="12">Lacks conserved residue(s) required for the propagation of feature annotation.</text>
</comment>
<dbReference type="InterPro" id="IPR036097">
    <property type="entry name" value="HisK_dim/P_sf"/>
</dbReference>
<evidence type="ECO:0000256" key="3">
    <source>
        <dbReference type="ARBA" id="ARBA00012438"/>
    </source>
</evidence>
<dbReference type="PANTHER" id="PTHR42878:SF7">
    <property type="entry name" value="SENSOR HISTIDINE KINASE GLRK"/>
    <property type="match status" value="1"/>
</dbReference>
<evidence type="ECO:0000256" key="10">
    <source>
        <dbReference type="ARBA" id="ARBA00023012"/>
    </source>
</evidence>
<dbReference type="InterPro" id="IPR000014">
    <property type="entry name" value="PAS"/>
</dbReference>
<keyword evidence="4" id="KW-0808">Transferase</keyword>
<dbReference type="Gene3D" id="1.10.287.130">
    <property type="match status" value="1"/>
</dbReference>
<dbReference type="CDD" id="cd00130">
    <property type="entry name" value="PAS"/>
    <property type="match status" value="1"/>
</dbReference>
<feature type="domain" description="Histidine kinase" evidence="13">
    <location>
        <begin position="273"/>
        <end position="473"/>
    </location>
</feature>
<evidence type="ECO:0000256" key="6">
    <source>
        <dbReference type="ARBA" id="ARBA00022741"/>
    </source>
</evidence>
<evidence type="ECO:0000313" key="15">
    <source>
        <dbReference type="EMBL" id="MFC7070287.1"/>
    </source>
</evidence>
<evidence type="ECO:0000313" key="16">
    <source>
        <dbReference type="Proteomes" id="UP001596461"/>
    </source>
</evidence>
<dbReference type="SMART" id="SM00387">
    <property type="entry name" value="HATPase_c"/>
    <property type="match status" value="1"/>
</dbReference>
<dbReference type="GO" id="GO:0005524">
    <property type="term" value="F:ATP binding"/>
    <property type="evidence" value="ECO:0007669"/>
    <property type="project" value="UniProtKB-KW"/>
</dbReference>
<sequence length="477" mass="51103">MTSRSVEVLCVGDDAEVRDRVDARLSRALDGASVSTVTDAEEAERRLAAVDGAVDCVVSAYDLPDRDGLGLLTTVRDRWPELPFVLVADAGSERVAGEAVAEGVTAYVPLEGADPFDTLAARVRTALEERRDRSPTRSRAEQYRSLVGNADDAMAVLEDGRYRLVNEACADLLDRSMAEIVGATDRDLLPEPVATALASHSERAKREGEPVTQRLEVPTETRSRFFDIRHIPHEGARGEPGGVARVVREVSEQVERERLLREERDRLEALADAVAHDARNAIQLVAGRADLAREANGRDEAAVERNLDAIDNGVDRLYELVASLESLRGVSDPVTDPARVSIADAAAAAWATVDAPEAELRIAADPVVAGDPPRIRTLLENLLRNAVDHGGRDVTVTVDTVDDGRGFAVADDGPGVPVGERERILEFGYGSGPGTGIGLGIVAGIAEAHGWSVRVTGSADGGARFEFRQETIDSFVS</sequence>
<dbReference type="Gene3D" id="3.30.450.20">
    <property type="entry name" value="PAS domain"/>
    <property type="match status" value="1"/>
</dbReference>
<keyword evidence="11" id="KW-0472">Membrane</keyword>
<organism evidence="15 16">
    <name type="scientific">Halobaculum lipolyticum</name>
    <dbReference type="NCBI Taxonomy" id="3032001"/>
    <lineage>
        <taxon>Archaea</taxon>
        <taxon>Methanobacteriati</taxon>
        <taxon>Methanobacteriota</taxon>
        <taxon>Stenosarchaea group</taxon>
        <taxon>Halobacteria</taxon>
        <taxon>Halobacteriales</taxon>
        <taxon>Haloferacaceae</taxon>
        <taxon>Halobaculum</taxon>
    </lineage>
</organism>
<dbReference type="Gene3D" id="3.40.50.2300">
    <property type="match status" value="1"/>
</dbReference>
<evidence type="ECO:0000256" key="8">
    <source>
        <dbReference type="ARBA" id="ARBA00022840"/>
    </source>
</evidence>
<dbReference type="Pfam" id="PF02518">
    <property type="entry name" value="HATPase_c"/>
    <property type="match status" value="1"/>
</dbReference>
<dbReference type="CDD" id="cd00156">
    <property type="entry name" value="REC"/>
    <property type="match status" value="1"/>
</dbReference>
<keyword evidence="9" id="KW-1133">Transmembrane helix</keyword>
<dbReference type="SUPFAM" id="SSF47384">
    <property type="entry name" value="Homodimeric domain of signal transducing histidine kinase"/>
    <property type="match status" value="1"/>
</dbReference>
<accession>A0ABD5WEF8</accession>
<dbReference type="Gene3D" id="3.30.565.10">
    <property type="entry name" value="Histidine kinase-like ATPase, C-terminal domain"/>
    <property type="match status" value="1"/>
</dbReference>
<feature type="domain" description="Response regulatory" evidence="14">
    <location>
        <begin position="7"/>
        <end position="125"/>
    </location>
</feature>
<dbReference type="SMART" id="SM00091">
    <property type="entry name" value="PAS"/>
    <property type="match status" value="1"/>
</dbReference>
<proteinExistence type="predicted"/>
<evidence type="ECO:0000256" key="5">
    <source>
        <dbReference type="ARBA" id="ARBA00022692"/>
    </source>
</evidence>
<comment type="caution">
    <text evidence="15">The sequence shown here is derived from an EMBL/GenBank/DDBJ whole genome shotgun (WGS) entry which is preliminary data.</text>
</comment>
<dbReference type="SUPFAM" id="SSF55874">
    <property type="entry name" value="ATPase domain of HSP90 chaperone/DNA topoisomerase II/histidine kinase"/>
    <property type="match status" value="1"/>
</dbReference>
<reference evidence="15 16" key="1">
    <citation type="journal article" date="2019" name="Int. J. Syst. Evol. Microbiol.">
        <title>The Global Catalogue of Microorganisms (GCM) 10K type strain sequencing project: providing services to taxonomists for standard genome sequencing and annotation.</title>
        <authorList>
            <consortium name="The Broad Institute Genomics Platform"/>
            <consortium name="The Broad Institute Genome Sequencing Center for Infectious Disease"/>
            <person name="Wu L."/>
            <person name="Ma J."/>
        </authorList>
    </citation>
    <scope>NUCLEOTIDE SEQUENCE [LARGE SCALE GENOMIC DNA]</scope>
    <source>
        <strain evidence="15 16">DT31</strain>
    </source>
</reference>